<dbReference type="InterPro" id="IPR000387">
    <property type="entry name" value="Tyr_Pase_dom"/>
</dbReference>
<feature type="domain" description="Tyrosine specific protein phosphatases" evidence="1">
    <location>
        <begin position="63"/>
        <end position="136"/>
    </location>
</feature>
<dbReference type="EMBL" id="JAXUIA010000011">
    <property type="protein sequence ID" value="MEA0977351.1"/>
    <property type="molecule type" value="Genomic_DNA"/>
</dbReference>
<dbReference type="KEGG" id="liu:OU989_00740"/>
<sequence>MEKNYDVLVKDQIFFGGAKDAEAAFAQESVDVVIDVRVKGLSSQEQEAVSYAYKHMPIADEDIEVAPSIQQVAKEIATAYEAGKKVYVHCGSGGGRAGVAATALLMELGMANSLEEAETAVKKARPQVTIRPKMEDALQQLYKQS</sequence>
<gene>
    <name evidence="3" type="ORF">OU989_00740</name>
    <name evidence="2" type="ORF">U6C28_13670</name>
</gene>
<dbReference type="RefSeq" id="WP_274795212.1">
    <property type="nucleotide sequence ID" value="NZ_CP113527.1"/>
</dbReference>
<reference evidence="2 5" key="2">
    <citation type="submission" date="2023-12" db="EMBL/GenBank/DDBJ databases">
        <title>Genome comparison identifies genes involved in endophytic behavior of Lysinibacillus irui and provides insights into its role as a plant-growth promoting bacterium.</title>
        <authorList>
            <person name="Hilario S."/>
            <person name="Matos I."/>
            <person name="Goncalves M.F.M."/>
            <person name="Pardo C.A."/>
            <person name="Santos M.J."/>
        </authorList>
    </citation>
    <scope>NUCLEOTIDE SEQUENCE [LARGE SCALE GENOMIC DNA]</scope>
    <source>
        <strain evidence="2 5">B3</strain>
    </source>
</reference>
<dbReference type="InterPro" id="IPR029021">
    <property type="entry name" value="Prot-tyrosine_phosphatase-like"/>
</dbReference>
<dbReference type="Gene3D" id="3.90.190.10">
    <property type="entry name" value="Protein tyrosine phosphatase superfamily"/>
    <property type="match status" value="1"/>
</dbReference>
<evidence type="ECO:0000313" key="3">
    <source>
        <dbReference type="EMBL" id="WDV07051.1"/>
    </source>
</evidence>
<keyword evidence="5" id="KW-1185">Reference proteome</keyword>
<dbReference type="EMBL" id="CP113527">
    <property type="protein sequence ID" value="WDV07051.1"/>
    <property type="molecule type" value="Genomic_DNA"/>
</dbReference>
<protein>
    <submittedName>
        <fullName evidence="3">Dual specificity protein phosphatase family protein</fullName>
    </submittedName>
</protein>
<evidence type="ECO:0000313" key="2">
    <source>
        <dbReference type="EMBL" id="MEA0977351.1"/>
    </source>
</evidence>
<evidence type="ECO:0000259" key="1">
    <source>
        <dbReference type="PROSITE" id="PS50056"/>
    </source>
</evidence>
<dbReference type="PANTHER" id="PTHR47216">
    <property type="match status" value="1"/>
</dbReference>
<dbReference type="Proteomes" id="UP001289615">
    <property type="component" value="Unassembled WGS sequence"/>
</dbReference>
<dbReference type="SUPFAM" id="SSF52799">
    <property type="entry name" value="(Phosphotyrosine protein) phosphatases II"/>
    <property type="match status" value="1"/>
</dbReference>
<evidence type="ECO:0000313" key="4">
    <source>
        <dbReference type="Proteomes" id="UP001219585"/>
    </source>
</evidence>
<dbReference type="InterPro" id="IPR000340">
    <property type="entry name" value="Dual-sp_phosphatase_cat-dom"/>
</dbReference>
<dbReference type="PROSITE" id="PS50056">
    <property type="entry name" value="TYR_PHOSPHATASE_2"/>
    <property type="match status" value="1"/>
</dbReference>
<dbReference type="PANTHER" id="PTHR47216:SF4">
    <property type="entry name" value="OS01G0859400 PROTEIN"/>
    <property type="match status" value="1"/>
</dbReference>
<dbReference type="SMART" id="SM00195">
    <property type="entry name" value="DSPc"/>
    <property type="match status" value="1"/>
</dbReference>
<proteinExistence type="predicted"/>
<accession>A0AAJ5RK02</accession>
<dbReference type="InterPro" id="IPR020422">
    <property type="entry name" value="TYR_PHOSPHATASE_DUAL_dom"/>
</dbReference>
<organism evidence="3 4">
    <name type="scientific">Lysinibacillus irui</name>
    <dbReference type="NCBI Taxonomy" id="2998077"/>
    <lineage>
        <taxon>Bacteria</taxon>
        <taxon>Bacillati</taxon>
        <taxon>Bacillota</taxon>
        <taxon>Bacilli</taxon>
        <taxon>Bacillales</taxon>
        <taxon>Bacillaceae</taxon>
        <taxon>Lysinibacillus</taxon>
    </lineage>
</organism>
<evidence type="ECO:0000313" key="5">
    <source>
        <dbReference type="Proteomes" id="UP001289615"/>
    </source>
</evidence>
<dbReference type="AlphaFoldDB" id="A0AAJ5RK02"/>
<reference evidence="3" key="1">
    <citation type="submission" date="2022-11" db="EMBL/GenBank/DDBJ databases">
        <title>Lysinibacillus irui.</title>
        <authorList>
            <person name="Akintayo S.O."/>
        </authorList>
    </citation>
    <scope>NUCLEOTIDE SEQUENCE</scope>
    <source>
        <strain evidence="3">IRB4-01</strain>
    </source>
</reference>
<dbReference type="Pfam" id="PF00782">
    <property type="entry name" value="DSPc"/>
    <property type="match status" value="1"/>
</dbReference>
<name>A0AAJ5RK02_9BACI</name>
<dbReference type="Proteomes" id="UP001219585">
    <property type="component" value="Chromosome"/>
</dbReference>